<accession>A0AB40CK22</accession>
<dbReference type="GeneID" id="120277487"/>
<keyword evidence="2" id="KW-0812">Transmembrane</keyword>
<dbReference type="AlphaFoldDB" id="A0AB40CK22"/>
<evidence type="ECO:0000256" key="2">
    <source>
        <dbReference type="ARBA" id="ARBA00022692"/>
    </source>
</evidence>
<dbReference type="RefSeq" id="XP_039140284.1">
    <property type="nucleotide sequence ID" value="XM_039284350.1"/>
</dbReference>
<reference evidence="6" key="1">
    <citation type="submission" date="2025-08" db="UniProtKB">
        <authorList>
            <consortium name="RefSeq"/>
        </authorList>
    </citation>
    <scope>IDENTIFICATION</scope>
</reference>
<comment type="subcellular location">
    <subcellularLocation>
        <location evidence="1">Membrane</location>
        <topology evidence="1">Multi-pass membrane protein</topology>
    </subcellularLocation>
</comment>
<keyword evidence="4" id="KW-0472">Membrane</keyword>
<dbReference type="GO" id="GO:0042721">
    <property type="term" value="C:TIM22 mitochondrial import inner membrane insertion complex"/>
    <property type="evidence" value="ECO:0007669"/>
    <property type="project" value="InterPro"/>
</dbReference>
<organism evidence="5 6">
    <name type="scientific">Dioscorea cayennensis subsp. rotundata</name>
    <name type="common">White Guinea yam</name>
    <name type="synonym">Dioscorea rotundata</name>
    <dbReference type="NCBI Taxonomy" id="55577"/>
    <lineage>
        <taxon>Eukaryota</taxon>
        <taxon>Viridiplantae</taxon>
        <taxon>Streptophyta</taxon>
        <taxon>Embryophyta</taxon>
        <taxon>Tracheophyta</taxon>
        <taxon>Spermatophyta</taxon>
        <taxon>Magnoliopsida</taxon>
        <taxon>Liliopsida</taxon>
        <taxon>Dioscoreales</taxon>
        <taxon>Dioscoreaceae</taxon>
        <taxon>Dioscorea</taxon>
    </lineage>
</organism>
<evidence type="ECO:0000256" key="3">
    <source>
        <dbReference type="ARBA" id="ARBA00022989"/>
    </source>
</evidence>
<proteinExistence type="predicted"/>
<dbReference type="GO" id="GO:0045039">
    <property type="term" value="P:protein insertion into mitochondrial inner membrane"/>
    <property type="evidence" value="ECO:0007669"/>
    <property type="project" value="InterPro"/>
</dbReference>
<dbReference type="PANTHER" id="PTHR14110">
    <property type="entry name" value="MITOCHONDRIAL IMPORT INNER MEMBRANE TRANSLOCASE SUBUNIT TIM22"/>
    <property type="match status" value="1"/>
</dbReference>
<dbReference type="InterPro" id="IPR039175">
    <property type="entry name" value="TIM22"/>
</dbReference>
<dbReference type="PANTHER" id="PTHR14110:SF1">
    <property type="entry name" value="CHLOROPLASTIC IMPORT INNER MEMBRANE TRANSLOCASE SUBUNIT TIM22-2-RELATED"/>
    <property type="match status" value="1"/>
</dbReference>
<sequence length="202" mass="20890">MVNTETDVDDGLEDNCNFDGEVPTANRLVPSAGGAPLVCLLRLPGDFAAGAALGSVFGYGSGLLKKKGLRGSLPDAGSAAKTFTVLSGVHSLVICFLKKLGGKDDAINAGVAGCCTGLVMSFPGAPQALLRSCISFGALSFMLEGLNKKQEAQAQSLLPGSGSNGTRELVLPPFTLPLPLHVRGGSSCFHEFVKKYRRATHP</sequence>
<name>A0AB40CK22_DIOCR</name>
<evidence type="ECO:0000256" key="1">
    <source>
        <dbReference type="ARBA" id="ARBA00004141"/>
    </source>
</evidence>
<keyword evidence="5" id="KW-1185">Reference proteome</keyword>
<keyword evidence="3" id="KW-1133">Transmembrane helix</keyword>
<evidence type="ECO:0000313" key="6">
    <source>
        <dbReference type="RefSeq" id="XP_039140284.1"/>
    </source>
</evidence>
<gene>
    <name evidence="6" type="primary">LOC120277487</name>
</gene>
<dbReference type="Proteomes" id="UP001515500">
    <property type="component" value="Chromosome 15"/>
</dbReference>
<evidence type="ECO:0000313" key="5">
    <source>
        <dbReference type="Proteomes" id="UP001515500"/>
    </source>
</evidence>
<dbReference type="GO" id="GO:0008320">
    <property type="term" value="F:protein transmembrane transporter activity"/>
    <property type="evidence" value="ECO:0007669"/>
    <property type="project" value="TreeGrafter"/>
</dbReference>
<dbReference type="GO" id="GO:0045036">
    <property type="term" value="P:protein targeting to chloroplast"/>
    <property type="evidence" value="ECO:0007669"/>
    <property type="project" value="TreeGrafter"/>
</dbReference>
<evidence type="ECO:0000256" key="4">
    <source>
        <dbReference type="ARBA" id="ARBA00023136"/>
    </source>
</evidence>
<dbReference type="Pfam" id="PF02466">
    <property type="entry name" value="Tim17"/>
    <property type="match status" value="1"/>
</dbReference>
<dbReference type="GO" id="GO:0009941">
    <property type="term" value="C:chloroplast envelope"/>
    <property type="evidence" value="ECO:0007669"/>
    <property type="project" value="TreeGrafter"/>
</dbReference>
<protein>
    <submittedName>
        <fullName evidence="6">Chloroplastic import inner membrane translocase subunit TIM22-2-like isoform X1</fullName>
    </submittedName>
</protein>